<feature type="compositionally biased region" description="Acidic residues" evidence="1">
    <location>
        <begin position="207"/>
        <end position="231"/>
    </location>
</feature>
<dbReference type="AlphaFoldDB" id="A0A0R3TLL8"/>
<evidence type="ECO:0000256" key="1">
    <source>
        <dbReference type="SAM" id="MobiDB-lite"/>
    </source>
</evidence>
<feature type="region of interest" description="Disordered" evidence="1">
    <location>
        <begin position="310"/>
        <end position="333"/>
    </location>
</feature>
<evidence type="ECO:0000313" key="4">
    <source>
        <dbReference type="WBParaSite" id="HNAJ_0000815201-mRNA-1"/>
    </source>
</evidence>
<organism evidence="4">
    <name type="scientific">Rodentolepis nana</name>
    <name type="common">Dwarf tapeworm</name>
    <name type="synonym">Hymenolepis nana</name>
    <dbReference type="NCBI Taxonomy" id="102285"/>
    <lineage>
        <taxon>Eukaryota</taxon>
        <taxon>Metazoa</taxon>
        <taxon>Spiralia</taxon>
        <taxon>Lophotrochozoa</taxon>
        <taxon>Platyhelminthes</taxon>
        <taxon>Cestoda</taxon>
        <taxon>Eucestoda</taxon>
        <taxon>Cyclophyllidea</taxon>
        <taxon>Hymenolepididae</taxon>
        <taxon>Rodentolepis</taxon>
    </lineage>
</organism>
<feature type="compositionally biased region" description="Basic and acidic residues" evidence="1">
    <location>
        <begin position="66"/>
        <end position="75"/>
    </location>
</feature>
<feature type="compositionally biased region" description="Basic and acidic residues" evidence="1">
    <location>
        <begin position="232"/>
        <end position="268"/>
    </location>
</feature>
<feature type="compositionally biased region" description="Basic and acidic residues" evidence="1">
    <location>
        <begin position="128"/>
        <end position="145"/>
    </location>
</feature>
<feature type="compositionally biased region" description="Basic and acidic residues" evidence="1">
    <location>
        <begin position="22"/>
        <end position="42"/>
    </location>
</feature>
<evidence type="ECO:0000313" key="2">
    <source>
        <dbReference type="EMBL" id="VDO04009.1"/>
    </source>
</evidence>
<feature type="region of interest" description="Disordered" evidence="1">
    <location>
        <begin position="128"/>
        <end position="159"/>
    </location>
</feature>
<proteinExistence type="predicted"/>
<accession>A0A0R3TLL8</accession>
<protein>
    <submittedName>
        <fullName evidence="4">Protein MNN4-like</fullName>
    </submittedName>
</protein>
<dbReference type="Proteomes" id="UP000278807">
    <property type="component" value="Unassembled WGS sequence"/>
</dbReference>
<dbReference type="EMBL" id="UZAE01012207">
    <property type="protein sequence ID" value="VDO04009.1"/>
    <property type="molecule type" value="Genomic_DNA"/>
</dbReference>
<feature type="compositionally biased region" description="Acidic residues" evidence="1">
    <location>
        <begin position="146"/>
        <end position="159"/>
    </location>
</feature>
<feature type="compositionally biased region" description="Basic and acidic residues" evidence="1">
    <location>
        <begin position="310"/>
        <end position="319"/>
    </location>
</feature>
<feature type="compositionally biased region" description="Basic residues" evidence="1">
    <location>
        <begin position="10"/>
        <end position="21"/>
    </location>
</feature>
<evidence type="ECO:0000313" key="3">
    <source>
        <dbReference type="Proteomes" id="UP000278807"/>
    </source>
</evidence>
<feature type="region of interest" description="Disordered" evidence="1">
    <location>
        <begin position="1"/>
        <end position="50"/>
    </location>
</feature>
<feature type="region of interest" description="Disordered" evidence="1">
    <location>
        <begin position="66"/>
        <end position="111"/>
    </location>
</feature>
<reference evidence="2 3" key="2">
    <citation type="submission" date="2018-11" db="EMBL/GenBank/DDBJ databases">
        <authorList>
            <consortium name="Pathogen Informatics"/>
        </authorList>
    </citation>
    <scope>NUCLEOTIDE SEQUENCE [LARGE SCALE GENOMIC DNA]</scope>
</reference>
<keyword evidence="3" id="KW-1185">Reference proteome</keyword>
<dbReference type="WBParaSite" id="HNAJ_0000815201-mRNA-1">
    <property type="protein sequence ID" value="HNAJ_0000815201-mRNA-1"/>
    <property type="gene ID" value="HNAJ_0000815201"/>
</dbReference>
<gene>
    <name evidence="2" type="ORF">HNAJ_LOCUS8148</name>
</gene>
<feature type="region of interest" description="Disordered" evidence="1">
    <location>
        <begin position="200"/>
        <end position="268"/>
    </location>
</feature>
<reference evidence="4" key="1">
    <citation type="submission" date="2017-02" db="UniProtKB">
        <authorList>
            <consortium name="WormBaseParasite"/>
        </authorList>
    </citation>
    <scope>IDENTIFICATION</scope>
</reference>
<sequence>MGNHVSTSHRVFRFTRRRRVRKEQPTKVEEAVGGRENREDNTGNKNSHSVRECQALEWQCEKHEEIGERTNRMGEVETSAEAVEKKEEEEGEEEFESRKDENEDEDNECSSSLREFLMLEKLCEECVETEEKKNKKNRIEERKVEEEIESRDDDADDSECSSSLMEFLILERLCEEHEEAKQRKIRREQEKIDMEFEKFREHQLSTIEEEEEEEEEEGEELEDDVEDEEEREGDKMVREVGEKCERLDDFHGGEESKYAASGDSHRMQQGEKLMPFEEFCGETFEVSPTFFQAILEEMNEVGGALEKEWKGNEESDGHSKQKHLLLKALSEDQ</sequence>
<name>A0A0R3TLL8_RODNA</name>